<keyword evidence="2" id="KW-1185">Reference proteome</keyword>
<name>A0ABY9WSZ7_9BACT</name>
<evidence type="ECO:0000313" key="1">
    <source>
        <dbReference type="EMBL" id="WNG46728.1"/>
    </source>
</evidence>
<sequence length="172" mass="18273">MRQLGTVVLLTVLAGCGGGEELRRYRVAVDPAPLSALAASCYLGGTPPSPRVEDRNLYRDFIWTVWEAGSPDRAFLELEAPEGGWRLGDTPPVRLSGAIAGSGDSFSAERVQVSADGQVLESTALRIVFEDLDTISRGVVELKSSCASCAGGSPLSCEARLAFTAREEVLQE</sequence>
<reference evidence="1 2" key="1">
    <citation type="submission" date="2019-08" db="EMBL/GenBank/DDBJ databases">
        <title>Archangium and Cystobacter genomes.</title>
        <authorList>
            <person name="Chen I.-C.K."/>
            <person name="Wielgoss S."/>
        </authorList>
    </citation>
    <scope>NUCLEOTIDE SEQUENCE [LARGE SCALE GENOMIC DNA]</scope>
    <source>
        <strain evidence="1 2">Cbm 6</strain>
    </source>
</reference>
<dbReference type="Proteomes" id="UP001611383">
    <property type="component" value="Chromosome"/>
</dbReference>
<dbReference type="RefSeq" id="WP_395823432.1">
    <property type="nucleotide sequence ID" value="NZ_CP043494.1"/>
</dbReference>
<proteinExistence type="predicted"/>
<evidence type="ECO:0008006" key="3">
    <source>
        <dbReference type="Google" id="ProtNLM"/>
    </source>
</evidence>
<dbReference type="PROSITE" id="PS51257">
    <property type="entry name" value="PROKAR_LIPOPROTEIN"/>
    <property type="match status" value="1"/>
</dbReference>
<dbReference type="EMBL" id="CP043494">
    <property type="protein sequence ID" value="WNG46728.1"/>
    <property type="molecule type" value="Genomic_DNA"/>
</dbReference>
<gene>
    <name evidence="1" type="ORF">F0U60_23370</name>
</gene>
<accession>A0ABY9WSZ7</accession>
<evidence type="ECO:0000313" key="2">
    <source>
        <dbReference type="Proteomes" id="UP001611383"/>
    </source>
</evidence>
<organism evidence="1 2">
    <name type="scientific">Archangium minus</name>
    <dbReference type="NCBI Taxonomy" id="83450"/>
    <lineage>
        <taxon>Bacteria</taxon>
        <taxon>Pseudomonadati</taxon>
        <taxon>Myxococcota</taxon>
        <taxon>Myxococcia</taxon>
        <taxon>Myxococcales</taxon>
        <taxon>Cystobacterineae</taxon>
        <taxon>Archangiaceae</taxon>
        <taxon>Archangium</taxon>
    </lineage>
</organism>
<protein>
    <recommendedName>
        <fullName evidence="3">Lipoprotein</fullName>
    </recommendedName>
</protein>